<dbReference type="GO" id="GO:0005085">
    <property type="term" value="F:guanyl-nucleotide exchange factor activity"/>
    <property type="evidence" value="ECO:0007669"/>
    <property type="project" value="UniProtKB-KW"/>
</dbReference>
<feature type="compositionally biased region" description="Basic and acidic residues" evidence="9">
    <location>
        <begin position="940"/>
        <end position="949"/>
    </location>
</feature>
<reference evidence="13" key="2">
    <citation type="submission" date="2025-09" db="UniProtKB">
        <authorList>
            <consortium name="Ensembl"/>
        </authorList>
    </citation>
    <scope>IDENTIFICATION</scope>
</reference>
<feature type="compositionally biased region" description="Acidic residues" evidence="9">
    <location>
        <begin position="436"/>
        <end position="449"/>
    </location>
</feature>
<keyword evidence="2" id="KW-0963">Cytoplasm</keyword>
<name>A0A3Q3A104_KRYMA</name>
<dbReference type="CDD" id="cd15742">
    <property type="entry name" value="FYVE_FGD5"/>
    <property type="match status" value="1"/>
</dbReference>
<dbReference type="GO" id="GO:0005737">
    <property type="term" value="C:cytoplasm"/>
    <property type="evidence" value="ECO:0007669"/>
    <property type="project" value="TreeGrafter"/>
</dbReference>
<dbReference type="SMART" id="SM00233">
    <property type="entry name" value="PH"/>
    <property type="match status" value="2"/>
</dbReference>
<evidence type="ECO:0000256" key="6">
    <source>
        <dbReference type="ARBA" id="ARBA00022833"/>
    </source>
</evidence>
<evidence type="ECO:0000259" key="12">
    <source>
        <dbReference type="PROSITE" id="PS50178"/>
    </source>
</evidence>
<dbReference type="STRING" id="37003.ENSKMAP00000009440"/>
<feature type="compositionally biased region" description="Low complexity" evidence="9">
    <location>
        <begin position="748"/>
        <end position="760"/>
    </location>
</feature>
<dbReference type="InterPro" id="IPR000306">
    <property type="entry name" value="Znf_FYVE"/>
</dbReference>
<dbReference type="GeneID" id="108241215"/>
<feature type="compositionally biased region" description="Polar residues" evidence="9">
    <location>
        <begin position="350"/>
        <end position="362"/>
    </location>
</feature>
<keyword evidence="5 8" id="KW-0863">Zinc-finger</keyword>
<feature type="region of interest" description="Disordered" evidence="9">
    <location>
        <begin position="23"/>
        <end position="232"/>
    </location>
</feature>
<dbReference type="Gene3D" id="2.30.29.30">
    <property type="entry name" value="Pleckstrin-homology domain (PH domain)/Phosphotyrosine-binding domain (PTB)"/>
    <property type="match status" value="2"/>
</dbReference>
<feature type="region of interest" description="Disordered" evidence="9">
    <location>
        <begin position="381"/>
        <end position="420"/>
    </location>
</feature>
<dbReference type="GO" id="GO:0005856">
    <property type="term" value="C:cytoskeleton"/>
    <property type="evidence" value="ECO:0007669"/>
    <property type="project" value="UniProtKB-SubCell"/>
</dbReference>
<dbReference type="OrthoDB" id="245697at2759"/>
<dbReference type="Pfam" id="PF00169">
    <property type="entry name" value="PH"/>
    <property type="match status" value="2"/>
</dbReference>
<accession>A0A3Q3A104</accession>
<feature type="region of interest" description="Disordered" evidence="9">
    <location>
        <begin position="432"/>
        <end position="472"/>
    </location>
</feature>
<keyword evidence="3" id="KW-0344">Guanine-nucleotide releasing factor</keyword>
<proteinExistence type="predicted"/>
<dbReference type="GeneTree" id="ENSGT00940000157922"/>
<comment type="subcellular location">
    <subcellularLocation>
        <location evidence="1">Cytoplasm</location>
        <location evidence="1">Cytoskeleton</location>
    </subcellularLocation>
</comment>
<dbReference type="Ensembl" id="ENSKMAT00000009584.1">
    <property type="protein sequence ID" value="ENSKMAP00000009440.1"/>
    <property type="gene ID" value="ENSKMAG00000007077.1"/>
</dbReference>
<keyword evidence="4" id="KW-0479">Metal-binding</keyword>
<evidence type="ECO:0000259" key="10">
    <source>
        <dbReference type="PROSITE" id="PS50003"/>
    </source>
</evidence>
<dbReference type="CDD" id="cd00160">
    <property type="entry name" value="RhoGEF"/>
    <property type="match status" value="1"/>
</dbReference>
<evidence type="ECO:0000256" key="9">
    <source>
        <dbReference type="SAM" id="MobiDB-lite"/>
    </source>
</evidence>
<dbReference type="InterPro" id="IPR000219">
    <property type="entry name" value="DH_dom"/>
</dbReference>
<dbReference type="InterPro" id="IPR051092">
    <property type="entry name" value="FYVE_RhoGEF_PH"/>
</dbReference>
<dbReference type="SMART" id="SM00064">
    <property type="entry name" value="FYVE"/>
    <property type="match status" value="1"/>
</dbReference>
<protein>
    <submittedName>
        <fullName evidence="13">FYVE, RhoGEF and PH domain containing 5a</fullName>
    </submittedName>
</protein>
<dbReference type="InterPro" id="IPR001849">
    <property type="entry name" value="PH_domain"/>
</dbReference>
<dbReference type="Gene3D" id="1.20.900.10">
    <property type="entry name" value="Dbl homology (DH) domain"/>
    <property type="match status" value="1"/>
</dbReference>
<keyword evidence="6" id="KW-0862">Zinc</keyword>
<evidence type="ECO:0000313" key="14">
    <source>
        <dbReference type="Proteomes" id="UP000264800"/>
    </source>
</evidence>
<feature type="compositionally biased region" description="Basic and acidic residues" evidence="9">
    <location>
        <begin position="191"/>
        <end position="211"/>
    </location>
</feature>
<dbReference type="InterPro" id="IPR017455">
    <property type="entry name" value="Znf_FYVE-rel"/>
</dbReference>
<dbReference type="OMA" id="GTADPEW"/>
<evidence type="ECO:0000256" key="4">
    <source>
        <dbReference type="ARBA" id="ARBA00022723"/>
    </source>
</evidence>
<dbReference type="Pfam" id="PF01363">
    <property type="entry name" value="FYVE"/>
    <property type="match status" value="1"/>
</dbReference>
<dbReference type="SUPFAM" id="SSF50729">
    <property type="entry name" value="PH domain-like"/>
    <property type="match status" value="2"/>
</dbReference>
<feature type="compositionally biased region" description="Polar residues" evidence="9">
    <location>
        <begin position="775"/>
        <end position="786"/>
    </location>
</feature>
<feature type="compositionally biased region" description="Basic and acidic residues" evidence="9">
    <location>
        <begin position="85"/>
        <end position="97"/>
    </location>
</feature>
<feature type="compositionally biased region" description="Low complexity" evidence="9">
    <location>
        <begin position="671"/>
        <end position="685"/>
    </location>
</feature>
<dbReference type="SMART" id="SM00325">
    <property type="entry name" value="RhoGEF"/>
    <property type="match status" value="1"/>
</dbReference>
<dbReference type="InterPro" id="IPR011993">
    <property type="entry name" value="PH-like_dom_sf"/>
</dbReference>
<feature type="compositionally biased region" description="Polar residues" evidence="9">
    <location>
        <begin position="23"/>
        <end position="33"/>
    </location>
</feature>
<feature type="region of interest" description="Disordered" evidence="9">
    <location>
        <begin position="743"/>
        <end position="852"/>
    </location>
</feature>
<dbReference type="RefSeq" id="XP_017280718.1">
    <property type="nucleotide sequence ID" value="XM_017425229.3"/>
</dbReference>
<sequence>MSSDFPNPLQVPRSTVRSHLTIRVQSKLMSKSGPTVHGSQPLVDPKPKPLSQPDPQEESCHQQRLSNGELSHSDEETGDLLEMAEENHNKEEKKEEQGGVSDSGTGGNDKEDTAGGEPVVGTEKEAEILDNDGDLDSIGSEDTVKADDLIGVTEDENDLIQPEGGNHTDDENTSVQLQSSSEPEYEADQEECCRPAEHSDEHEEEQNHDQTHSFSYAGENSDPDLNETNSEQSEDCFHFSLLTNETELEAGRFAFGFSVLPTVTEEYPYDVIGATDDASDTCESCETAETGDAEVWQPERATKDLSGCFRFTSSTEDVFGPYSVIEAVPRDVNSTADPEWIPGEDDEDPSSTANEVHTQDVSGQEPYYVSSDDVDKLEDKQVDSDQHHNEEGSEQSDQHKDKAKDSESADEYADIDDSVCLKADNFEQSEYVSSEDYVEIGDEDEEEEEIEKKHIRGKSAKERTAKREQAFHSQRRSCQPRLRLCTITVPADLDLGRTPELTNRVVFAHTTEAFEEDIEELDCHIVPYFEDTDSDSKEHVYEEVGFDSEGENFVTMDRKTIVTRSRSYSGKVSGYVPETVPEETGTEYQTHDYCTVPVDKNGEPMSHSPQPGVNSVTPSMKSRRFLLNSRSAEGPEFLTTLSENDQSLKNEIRIKRKDDTLSLPCVITSSGSFSQRSHQSSSGISTPTSMVDIPPPFDLAYITKRPVTKSSPSLLIHHDPTEIPKKKSSFKRFLALKFKKKTDSKGFSDGSVRSSRSSSESSHHGARVVELDRISTGSSSQLQSRLVNPKQHPSDLTSAFVLYKDRPRRKGDPKSDGRSVSRVESFEERSRRSVRPLPLTKPRSISFPSADTSDYENIPAMSSDYENIQIPGRATRSHTVTEFFENPTRTTITCNENDGYVDMNSFPGIDSKPQTVISKTDNESAYTEPFPMSTVSARLSADEDHGRTSEEEDGIMEQSYDRQIDGRSRAFYIAKELVDSERLHVSALKHIQEDFRSAVTEAVEEEEGEPVLDEQRLGEILGVLPQVYSLHSSILAELEERISHWEENQKIVDVILSRREDFRVFDTYISEYDRSMSLLEESCRNNPTFASIVKKFEEKEPEEVPMAHQLLQVIVRVLQYRMLLTDYLNNLSPDSKEYEDTQAAQVIVSEVADQANDNLKQGENLLRLVHIEYSIKGKRDVLKPGRIFVKEGTLMKVSRKSRQPRHLFLMNDIMLYTYPQQDGKYRLKNTLSLSGMKVSKPVLDNVLNCLKIEVSDITITLSASSVGEREDWFHTLSRAIADHAAGLCTFGGPSSEAREKLWMALGEAAPVLVPVSHVMMCMNCTSDFSLTLRRHHCNACGKVVCRACSRNRYPLKYLKDRVAKVCDHCYAELRKRGGSISGACGNSSPRSHRANRPLSAVFQSLQPPSLWKSRKSSSNLSQVSLGVEGSTMSGSLQRRKKSKRKWKRLWFLLKDKDKVASESLPLQGFTVKLTERPEGEESSNVFHLYHKKTLYYTFRADDQHTARRWVNAMEEATVL</sequence>
<feature type="compositionally biased region" description="Acidic residues" evidence="9">
    <location>
        <begin position="408"/>
        <end position="417"/>
    </location>
</feature>
<evidence type="ECO:0000256" key="2">
    <source>
        <dbReference type="ARBA" id="ARBA00022490"/>
    </source>
</evidence>
<keyword evidence="14" id="KW-1185">Reference proteome</keyword>
<dbReference type="PANTHER" id="PTHR12673">
    <property type="entry name" value="FACIOGENITAL DYSPLASIA PROTEIN"/>
    <property type="match status" value="1"/>
</dbReference>
<feature type="domain" description="PH" evidence="10">
    <location>
        <begin position="1187"/>
        <end position="1281"/>
    </location>
</feature>
<reference evidence="13" key="1">
    <citation type="submission" date="2025-08" db="UniProtKB">
        <authorList>
            <consortium name="Ensembl"/>
        </authorList>
    </citation>
    <scope>IDENTIFICATION</scope>
</reference>
<feature type="compositionally biased region" description="Basic and acidic residues" evidence="9">
    <location>
        <begin position="761"/>
        <end position="773"/>
    </location>
</feature>
<feature type="domain" description="PH" evidence="10">
    <location>
        <begin position="1429"/>
        <end position="1518"/>
    </location>
</feature>
<dbReference type="SUPFAM" id="SSF48065">
    <property type="entry name" value="DBL homology domain (DH-domain)"/>
    <property type="match status" value="1"/>
</dbReference>
<evidence type="ECO:0000256" key="7">
    <source>
        <dbReference type="ARBA" id="ARBA00023212"/>
    </source>
</evidence>
<keyword evidence="7" id="KW-0206">Cytoskeleton</keyword>
<evidence type="ECO:0000256" key="8">
    <source>
        <dbReference type="PROSITE-ProRule" id="PRU00091"/>
    </source>
</evidence>
<dbReference type="GO" id="GO:0008270">
    <property type="term" value="F:zinc ion binding"/>
    <property type="evidence" value="ECO:0007669"/>
    <property type="project" value="UniProtKB-KW"/>
</dbReference>
<dbReference type="PANTHER" id="PTHR12673:SF13">
    <property type="entry name" value="FYVE, RHOGEF AND PH DOMAIN-CONTAINING PROTEIN 5"/>
    <property type="match status" value="1"/>
</dbReference>
<dbReference type="PROSITE" id="PS50010">
    <property type="entry name" value="DH_2"/>
    <property type="match status" value="1"/>
</dbReference>
<feature type="compositionally biased region" description="Basic and acidic residues" evidence="9">
    <location>
        <begin position="381"/>
        <end position="407"/>
    </location>
</feature>
<evidence type="ECO:0000256" key="3">
    <source>
        <dbReference type="ARBA" id="ARBA00022658"/>
    </source>
</evidence>
<dbReference type="Proteomes" id="UP000264800">
    <property type="component" value="Unplaced"/>
</dbReference>
<feature type="compositionally biased region" description="Polar residues" evidence="9">
    <location>
        <begin position="173"/>
        <end position="182"/>
    </location>
</feature>
<evidence type="ECO:0000313" key="13">
    <source>
        <dbReference type="Ensembl" id="ENSKMAP00000009440.1"/>
    </source>
</evidence>
<feature type="domain" description="DH" evidence="11">
    <location>
        <begin position="969"/>
        <end position="1158"/>
    </location>
</feature>
<feature type="region of interest" description="Disordered" evidence="9">
    <location>
        <begin position="671"/>
        <end position="690"/>
    </location>
</feature>
<dbReference type="PROSITE" id="PS50178">
    <property type="entry name" value="ZF_FYVE"/>
    <property type="match status" value="1"/>
</dbReference>
<dbReference type="Gene3D" id="3.30.40.10">
    <property type="entry name" value="Zinc/RING finger domain, C3HC4 (zinc finger)"/>
    <property type="match status" value="1"/>
</dbReference>
<evidence type="ECO:0000259" key="11">
    <source>
        <dbReference type="PROSITE" id="PS50010"/>
    </source>
</evidence>
<dbReference type="PROSITE" id="PS50003">
    <property type="entry name" value="PH_DOMAIN"/>
    <property type="match status" value="2"/>
</dbReference>
<evidence type="ECO:0000256" key="5">
    <source>
        <dbReference type="ARBA" id="ARBA00022771"/>
    </source>
</evidence>
<evidence type="ECO:0000256" key="1">
    <source>
        <dbReference type="ARBA" id="ARBA00004245"/>
    </source>
</evidence>
<feature type="domain" description="FYVE-type" evidence="12">
    <location>
        <begin position="1315"/>
        <end position="1374"/>
    </location>
</feature>
<feature type="region of interest" description="Disordered" evidence="9">
    <location>
        <begin position="938"/>
        <end position="958"/>
    </location>
</feature>
<organism evidence="13 14">
    <name type="scientific">Kryptolebias marmoratus</name>
    <name type="common">Mangrove killifish</name>
    <name type="synonym">Rivulus marmoratus</name>
    <dbReference type="NCBI Taxonomy" id="37003"/>
    <lineage>
        <taxon>Eukaryota</taxon>
        <taxon>Metazoa</taxon>
        <taxon>Chordata</taxon>
        <taxon>Craniata</taxon>
        <taxon>Vertebrata</taxon>
        <taxon>Euteleostomi</taxon>
        <taxon>Actinopterygii</taxon>
        <taxon>Neopterygii</taxon>
        <taxon>Teleostei</taxon>
        <taxon>Neoteleostei</taxon>
        <taxon>Acanthomorphata</taxon>
        <taxon>Ovalentaria</taxon>
        <taxon>Atherinomorphae</taxon>
        <taxon>Cyprinodontiformes</taxon>
        <taxon>Rivulidae</taxon>
        <taxon>Kryptolebias</taxon>
    </lineage>
</organism>
<dbReference type="InterPro" id="IPR013083">
    <property type="entry name" value="Znf_RING/FYVE/PHD"/>
</dbReference>
<feature type="compositionally biased region" description="Basic and acidic residues" evidence="9">
    <location>
        <begin position="459"/>
        <end position="470"/>
    </location>
</feature>
<dbReference type="InterPro" id="IPR035899">
    <property type="entry name" value="DBL_dom_sf"/>
</dbReference>
<feature type="region of interest" description="Disordered" evidence="9">
    <location>
        <begin position="330"/>
        <end position="368"/>
    </location>
</feature>
<feature type="compositionally biased region" description="Basic and acidic residues" evidence="9">
    <location>
        <begin position="810"/>
        <end position="831"/>
    </location>
</feature>
<dbReference type="Pfam" id="PF00621">
    <property type="entry name" value="RhoGEF"/>
    <property type="match status" value="1"/>
</dbReference>